<dbReference type="AlphaFoldDB" id="A0A089MUW1"/>
<dbReference type="FunFam" id="1.10.1040.10:FF:000017">
    <property type="entry name" value="2-dehydropantoate 2-reductase"/>
    <property type="match status" value="1"/>
</dbReference>
<dbReference type="GO" id="GO:0008677">
    <property type="term" value="F:2-dehydropantoate 2-reductase activity"/>
    <property type="evidence" value="ECO:0007669"/>
    <property type="project" value="UniProtKB-EC"/>
</dbReference>
<evidence type="ECO:0000256" key="9">
    <source>
        <dbReference type="ARBA" id="ARBA00032024"/>
    </source>
</evidence>
<dbReference type="InterPro" id="IPR003710">
    <property type="entry name" value="ApbA"/>
</dbReference>
<proteinExistence type="inferred from homology"/>
<dbReference type="InterPro" id="IPR013332">
    <property type="entry name" value="KPR_N"/>
</dbReference>
<comment type="catalytic activity">
    <reaction evidence="10 11">
        <text>(R)-pantoate + NADP(+) = 2-dehydropantoate + NADPH + H(+)</text>
        <dbReference type="Rhea" id="RHEA:16233"/>
        <dbReference type="ChEBI" id="CHEBI:11561"/>
        <dbReference type="ChEBI" id="CHEBI:15378"/>
        <dbReference type="ChEBI" id="CHEBI:15980"/>
        <dbReference type="ChEBI" id="CHEBI:57783"/>
        <dbReference type="ChEBI" id="CHEBI:58349"/>
        <dbReference type="EC" id="1.1.1.169"/>
    </reaction>
</comment>
<dbReference type="Gene3D" id="3.40.50.720">
    <property type="entry name" value="NAD(P)-binding Rossmann-like Domain"/>
    <property type="match status" value="1"/>
</dbReference>
<name>A0A089MUW1_PAEBO</name>
<dbReference type="InterPro" id="IPR013328">
    <property type="entry name" value="6PGD_dom2"/>
</dbReference>
<comment type="similarity">
    <text evidence="3 11">Belongs to the ketopantoate reductase family.</text>
</comment>
<comment type="pathway">
    <text evidence="2 11">Cofactor biosynthesis; (R)-pantothenate biosynthesis; (R)-pantoate from 3-methyl-2-oxobutanoate: step 2/2.</text>
</comment>
<evidence type="ECO:0000256" key="6">
    <source>
        <dbReference type="ARBA" id="ARBA00022655"/>
    </source>
</evidence>
<keyword evidence="6 11" id="KW-0566">Pantothenate biosynthesis</keyword>
<dbReference type="GO" id="GO:0015940">
    <property type="term" value="P:pantothenate biosynthetic process"/>
    <property type="evidence" value="ECO:0007669"/>
    <property type="project" value="UniProtKB-UniPathway"/>
</dbReference>
<dbReference type="EC" id="1.1.1.169" evidence="4 11"/>
<evidence type="ECO:0000256" key="5">
    <source>
        <dbReference type="ARBA" id="ARBA00019465"/>
    </source>
</evidence>
<evidence type="ECO:0000259" key="13">
    <source>
        <dbReference type="Pfam" id="PF08546"/>
    </source>
</evidence>
<dbReference type="RefSeq" id="WP_042216736.1">
    <property type="nucleotide sequence ID" value="NZ_CP009285.1"/>
</dbReference>
<evidence type="ECO:0000256" key="8">
    <source>
        <dbReference type="ARBA" id="ARBA00023002"/>
    </source>
</evidence>
<evidence type="ECO:0000256" key="2">
    <source>
        <dbReference type="ARBA" id="ARBA00004994"/>
    </source>
</evidence>
<dbReference type="OrthoDB" id="9800163at2"/>
<dbReference type="UniPathway" id="UPA00028">
    <property type="reaction ID" value="UER00004"/>
</dbReference>
<dbReference type="SUPFAM" id="SSF51735">
    <property type="entry name" value="NAD(P)-binding Rossmann-fold domains"/>
    <property type="match status" value="1"/>
</dbReference>
<dbReference type="Pfam" id="PF02558">
    <property type="entry name" value="ApbA"/>
    <property type="match status" value="1"/>
</dbReference>
<protein>
    <recommendedName>
        <fullName evidence="5 11">2-dehydropantoate 2-reductase</fullName>
        <ecNumber evidence="4 11">1.1.1.169</ecNumber>
    </recommendedName>
    <alternativeName>
        <fullName evidence="9 11">Ketopantoate reductase</fullName>
    </alternativeName>
</protein>
<dbReference type="EMBL" id="CP009285">
    <property type="protein sequence ID" value="AIQ60234.1"/>
    <property type="molecule type" value="Genomic_DNA"/>
</dbReference>
<dbReference type="Gene3D" id="1.10.1040.10">
    <property type="entry name" value="N-(1-d-carboxylethyl)-l-norvaline Dehydrogenase, domain 2"/>
    <property type="match status" value="1"/>
</dbReference>
<evidence type="ECO:0000256" key="3">
    <source>
        <dbReference type="ARBA" id="ARBA00007870"/>
    </source>
</evidence>
<dbReference type="SUPFAM" id="SSF48179">
    <property type="entry name" value="6-phosphogluconate dehydrogenase C-terminal domain-like"/>
    <property type="match status" value="1"/>
</dbReference>
<evidence type="ECO:0000256" key="11">
    <source>
        <dbReference type="RuleBase" id="RU362068"/>
    </source>
</evidence>
<keyword evidence="15" id="KW-1185">Reference proteome</keyword>
<dbReference type="NCBIfam" id="TIGR00745">
    <property type="entry name" value="apbA_panE"/>
    <property type="match status" value="1"/>
</dbReference>
<feature type="domain" description="Ketopantoate reductase N-terminal" evidence="12">
    <location>
        <begin position="4"/>
        <end position="161"/>
    </location>
</feature>
<evidence type="ECO:0000256" key="1">
    <source>
        <dbReference type="ARBA" id="ARBA00002919"/>
    </source>
</evidence>
<gene>
    <name evidence="14" type="ORF">PBOR_27285</name>
</gene>
<dbReference type="PANTHER" id="PTHR43765:SF2">
    <property type="entry name" value="2-DEHYDROPANTOATE 2-REDUCTASE"/>
    <property type="match status" value="1"/>
</dbReference>
<organism evidence="14 15">
    <name type="scientific">Paenibacillus borealis</name>
    <dbReference type="NCBI Taxonomy" id="160799"/>
    <lineage>
        <taxon>Bacteria</taxon>
        <taxon>Bacillati</taxon>
        <taxon>Bacillota</taxon>
        <taxon>Bacilli</taxon>
        <taxon>Bacillales</taxon>
        <taxon>Paenibacillaceae</taxon>
        <taxon>Paenibacillus</taxon>
    </lineage>
</organism>
<accession>A0A089MUW1</accession>
<dbReference type="GO" id="GO:0005737">
    <property type="term" value="C:cytoplasm"/>
    <property type="evidence" value="ECO:0007669"/>
    <property type="project" value="TreeGrafter"/>
</dbReference>
<dbReference type="HOGENOM" id="CLU_031468_0_1_9"/>
<evidence type="ECO:0000256" key="7">
    <source>
        <dbReference type="ARBA" id="ARBA00022857"/>
    </source>
</evidence>
<dbReference type="InterPro" id="IPR008927">
    <property type="entry name" value="6-PGluconate_DH-like_C_sf"/>
</dbReference>
<evidence type="ECO:0000313" key="14">
    <source>
        <dbReference type="EMBL" id="AIQ60234.1"/>
    </source>
</evidence>
<dbReference type="Pfam" id="PF08546">
    <property type="entry name" value="ApbA_C"/>
    <property type="match status" value="1"/>
</dbReference>
<comment type="function">
    <text evidence="1 11">Catalyzes the NADPH-dependent reduction of ketopantoate into pantoic acid.</text>
</comment>
<dbReference type="KEGG" id="pbd:PBOR_27285"/>
<sequence>MRIDIIGAGSLGLLLAGKLISSGNEVRLWCRSEQQCRELTSNGLTVSYEDGGAAISVPGDSFSAEPVSKYPQRQLINPGDITLITVKQMVLHNDLPEILRPLQARKAEIICFQNGCGHLEMLRELLPQASLWAAVTTEAAKRKTLTEVIHAGRGEICIGKSSHPINKNELNSQDLNNGGAISFVQALAAAGFNASLSKEVDTIIYRKLLINAVINPLTAIWRVPNGELLASPERVQLMKELYTEAVRVYDACGITYEKHTWEAIVEVCRATSGNISSMLADVLASRETEIRWINGSIVNMGRQRGIEVPLHRYIFGLVEGMTVRER</sequence>
<dbReference type="InterPro" id="IPR013752">
    <property type="entry name" value="KPA_reductase"/>
</dbReference>
<feature type="domain" description="Ketopantoate reductase C-terminal" evidence="13">
    <location>
        <begin position="200"/>
        <end position="320"/>
    </location>
</feature>
<evidence type="ECO:0000256" key="10">
    <source>
        <dbReference type="ARBA" id="ARBA00048793"/>
    </source>
</evidence>
<reference evidence="14" key="1">
    <citation type="submission" date="2014-08" db="EMBL/GenBank/DDBJ databases">
        <title>Comparative genomics of the Paenibacillus odorifer group.</title>
        <authorList>
            <person name="den Bakker H.C."/>
            <person name="Tsai Y.-C.Y.-C."/>
            <person name="Martin N."/>
            <person name="Korlach J."/>
            <person name="Wiedmann M."/>
        </authorList>
    </citation>
    <scope>NUCLEOTIDE SEQUENCE [LARGE SCALE GENOMIC DNA]</scope>
    <source>
        <strain evidence="14">DSM 13188</strain>
    </source>
</reference>
<evidence type="ECO:0000313" key="15">
    <source>
        <dbReference type="Proteomes" id="UP000029518"/>
    </source>
</evidence>
<keyword evidence="7 11" id="KW-0521">NADP</keyword>
<dbReference type="Proteomes" id="UP000029518">
    <property type="component" value="Chromosome"/>
</dbReference>
<evidence type="ECO:0000259" key="12">
    <source>
        <dbReference type="Pfam" id="PF02558"/>
    </source>
</evidence>
<evidence type="ECO:0000256" key="4">
    <source>
        <dbReference type="ARBA" id="ARBA00013014"/>
    </source>
</evidence>
<keyword evidence="8 11" id="KW-0560">Oxidoreductase</keyword>
<dbReference type="GO" id="GO:0050661">
    <property type="term" value="F:NADP binding"/>
    <property type="evidence" value="ECO:0007669"/>
    <property type="project" value="TreeGrafter"/>
</dbReference>
<dbReference type="InterPro" id="IPR036291">
    <property type="entry name" value="NAD(P)-bd_dom_sf"/>
</dbReference>
<dbReference type="PANTHER" id="PTHR43765">
    <property type="entry name" value="2-DEHYDROPANTOATE 2-REDUCTASE-RELATED"/>
    <property type="match status" value="1"/>
</dbReference>
<dbReference type="InterPro" id="IPR050838">
    <property type="entry name" value="Ketopantoate_reductase"/>
</dbReference>